<dbReference type="PANTHER" id="PTHR11136:SF5">
    <property type="entry name" value="FOLYLPOLYGLUTAMATE SYNTHASE, MITOCHONDRIAL"/>
    <property type="match status" value="1"/>
</dbReference>
<sequence>LAMDFVVADVDKFRSRGVDGAMDLLLSLPNRPGNVLPAGPKDTRESTIELMKSYMGRLNMNISPLSIVHIAGTKGKGSTSAFTESILRAHGAKTGMFTSPHLIHVCERFRINGKPISEEMFLTHFWAIWDGLYATKDQVKNEPPMAGFFRFFTLLAFRVFLAAGVDVAILEVGLGGRLDATNVVEKPVVCGVTMLDLDHTRVLGETLDLIAREKAGIFKRGVPAFTITQPKIAADMLVQCAIEHENPLFVIPSLQEFNVDVTKLGLHGDYQQVNAALAIVLATQWLHRKKPLALPLNYRELVTPTIMQGLTSAFWPGRAQTIADPKSSTMYYIDGAHTPMSMQCCSDWYRQNCASNTIAHRVLIFNCHHERDIVRIFQPLFDISFDHVIFTPSRSCRPSIVKIPSVKEALVKAGVRIEGLAATAFDMNNCPPNGDKLYWQYNCAKIWKILCQVYGRVAPKVTICNSVEDSIALIRTTAPMTPSAPLKVLTMRSLLQKVFTYQNGLYFDLIDLFRFTNDVVKIDKNGDYCWPGTTVSLSSTKKLYLPLLEYDFRFPVHYTIVDGDLIKLQRIAQCHPEYFTKDALYCALANNAIQIANYLLELNLQPGLVTTTLLDLAIPCRDYNLLKRLVKMGYGCGANSTINLAAELGDLYSVQFLFFHGYDASQAIDKAAGSGHLNIIEFLHRMNVRGVGPGAIDCAAMNGHASIVAYLLTYGYTNSTTAWNLAANDGYLEVIKLLHEFDAPHCTSNAMDFAATEGHLNVVQFLHTFRTEGATVDAIDGAAGNGHLEIVNFLIEHRLEGWSHCAMDDAAFNGHAHIIIYFLQHYNACDIKVSQRAINSAASNGHNEILQLLLQAQLPEIDSNIDAVCGAAQNGHLEVVKILYEFRNSAWNSSVWFAALQYPSIMQFLFENAPECIDWQLEFGGKEIPYASAVVLQNLANRMESTIELDEYYPGYEMFTIHTSQACYLELVQFFPTYPWDSKTMRSAVLQGKLSCVQYLHEHLHDQCCPHDDSLLIAAVGLDDDNKIFSYLFTNCKACEVTSDVWRAAARHKNLPLIQLLHENNCKGASSKTIDQAAIVGALDIIKFLQLNRYEGCTSVAMYDAFYNFQWRVVRHFCIYGQPGVSTKNTISSINSAIQNLFEEGLSINPITSMTLFPLIKKLEESTKKSYIS</sequence>
<dbReference type="AlphaFoldDB" id="A0A1W0AA91"/>
<comment type="pathway">
    <text evidence="1">Cofactor biosynthesis; tetrahydrofolylpolyglutamate biosynthesis.</text>
</comment>
<comment type="catalytic activity">
    <reaction evidence="12">
        <text>(6S)-5,6,7,8-tetrahydrofolyl-(gamma-L-Glu)(n) + L-glutamate + ATP = (6S)-5,6,7,8-tetrahydrofolyl-(gamma-L-Glu)(n+1) + ADP + phosphate + H(+)</text>
        <dbReference type="Rhea" id="RHEA:10580"/>
        <dbReference type="Rhea" id="RHEA-COMP:14738"/>
        <dbReference type="Rhea" id="RHEA-COMP:14740"/>
        <dbReference type="ChEBI" id="CHEBI:15378"/>
        <dbReference type="ChEBI" id="CHEBI:29985"/>
        <dbReference type="ChEBI" id="CHEBI:30616"/>
        <dbReference type="ChEBI" id="CHEBI:43474"/>
        <dbReference type="ChEBI" id="CHEBI:141005"/>
        <dbReference type="ChEBI" id="CHEBI:456216"/>
        <dbReference type="EC" id="6.3.2.17"/>
    </reaction>
</comment>
<evidence type="ECO:0000256" key="12">
    <source>
        <dbReference type="ARBA" id="ARBA00047493"/>
    </source>
</evidence>
<keyword evidence="14" id="KW-1185">Reference proteome</keyword>
<evidence type="ECO:0000256" key="9">
    <source>
        <dbReference type="ARBA" id="ARBA00022842"/>
    </source>
</evidence>
<dbReference type="SUPFAM" id="SSF53244">
    <property type="entry name" value="MurD-like peptide ligases, peptide-binding domain"/>
    <property type="match status" value="1"/>
</dbReference>
<dbReference type="InterPro" id="IPR036615">
    <property type="entry name" value="Mur_ligase_C_dom_sf"/>
</dbReference>
<dbReference type="OrthoDB" id="5212574at2759"/>
<dbReference type="GO" id="GO:0046872">
    <property type="term" value="F:metal ion binding"/>
    <property type="evidence" value="ECO:0007669"/>
    <property type="project" value="UniProtKB-KW"/>
</dbReference>
<evidence type="ECO:0000313" key="13">
    <source>
        <dbReference type="EMBL" id="OQS07222.1"/>
    </source>
</evidence>
<keyword evidence="7" id="KW-0547">Nucleotide-binding</keyword>
<organism evidence="13 14">
    <name type="scientific">Thraustotheca clavata</name>
    <dbReference type="NCBI Taxonomy" id="74557"/>
    <lineage>
        <taxon>Eukaryota</taxon>
        <taxon>Sar</taxon>
        <taxon>Stramenopiles</taxon>
        <taxon>Oomycota</taxon>
        <taxon>Saprolegniomycetes</taxon>
        <taxon>Saprolegniales</taxon>
        <taxon>Achlyaceae</taxon>
        <taxon>Thraustotheca</taxon>
    </lineage>
</organism>
<evidence type="ECO:0000256" key="3">
    <source>
        <dbReference type="ARBA" id="ARBA00013025"/>
    </source>
</evidence>
<dbReference type="SUPFAM" id="SSF53623">
    <property type="entry name" value="MurD-like peptide ligases, catalytic domain"/>
    <property type="match status" value="1"/>
</dbReference>
<evidence type="ECO:0000256" key="8">
    <source>
        <dbReference type="ARBA" id="ARBA00022840"/>
    </source>
</evidence>
<dbReference type="Gene3D" id="1.25.40.20">
    <property type="entry name" value="Ankyrin repeat-containing domain"/>
    <property type="match status" value="3"/>
</dbReference>
<dbReference type="EC" id="6.3.2.17" evidence="3"/>
<keyword evidence="9" id="KW-0460">Magnesium</keyword>
<dbReference type="UniPathway" id="UPA00850"/>
<dbReference type="NCBIfam" id="TIGR01499">
    <property type="entry name" value="folC"/>
    <property type="match status" value="1"/>
</dbReference>
<dbReference type="EMBL" id="JNBS01000263">
    <property type="protein sequence ID" value="OQS07222.1"/>
    <property type="molecule type" value="Genomic_DNA"/>
</dbReference>
<keyword evidence="5" id="KW-0436">Ligase</keyword>
<evidence type="ECO:0000256" key="1">
    <source>
        <dbReference type="ARBA" id="ARBA00005150"/>
    </source>
</evidence>
<dbReference type="Gene3D" id="3.90.190.20">
    <property type="entry name" value="Mur ligase, C-terminal domain"/>
    <property type="match status" value="1"/>
</dbReference>
<dbReference type="PROSITE" id="PS01012">
    <property type="entry name" value="FOLYLPOLYGLU_SYNT_2"/>
    <property type="match status" value="1"/>
</dbReference>
<evidence type="ECO:0000256" key="10">
    <source>
        <dbReference type="ARBA" id="ARBA00030592"/>
    </source>
</evidence>
<proteinExistence type="inferred from homology"/>
<keyword evidence="6" id="KW-0479">Metal-binding</keyword>
<evidence type="ECO:0000256" key="4">
    <source>
        <dbReference type="ARBA" id="ARBA00022563"/>
    </source>
</evidence>
<dbReference type="InterPro" id="IPR036565">
    <property type="entry name" value="Mur-like_cat_sf"/>
</dbReference>
<evidence type="ECO:0000256" key="7">
    <source>
        <dbReference type="ARBA" id="ARBA00022741"/>
    </source>
</evidence>
<dbReference type="GO" id="GO:0006730">
    <property type="term" value="P:one-carbon metabolic process"/>
    <property type="evidence" value="ECO:0007669"/>
    <property type="project" value="UniProtKB-KW"/>
</dbReference>
<feature type="non-terminal residue" evidence="13">
    <location>
        <position position="1"/>
    </location>
</feature>
<comment type="similarity">
    <text evidence="2">Belongs to the folylpolyglutamate synthase family.</text>
</comment>
<dbReference type="InterPro" id="IPR002110">
    <property type="entry name" value="Ankyrin_rpt"/>
</dbReference>
<dbReference type="Proteomes" id="UP000243217">
    <property type="component" value="Unassembled WGS sequence"/>
</dbReference>
<protein>
    <recommendedName>
        <fullName evidence="3">tetrahydrofolate synthase</fullName>
        <ecNumber evidence="3">6.3.2.17</ecNumber>
    </recommendedName>
    <alternativeName>
        <fullName evidence="11">Folylpoly-gamma-glutamate synthetase</fullName>
    </alternativeName>
    <alternativeName>
        <fullName evidence="10">Tetrahydrofolylpolyglutamate synthase</fullName>
    </alternativeName>
</protein>
<evidence type="ECO:0000256" key="11">
    <source>
        <dbReference type="ARBA" id="ARBA00030876"/>
    </source>
</evidence>
<evidence type="ECO:0000256" key="6">
    <source>
        <dbReference type="ARBA" id="ARBA00022723"/>
    </source>
</evidence>
<reference evidence="13 14" key="1">
    <citation type="journal article" date="2014" name="Genome Biol. Evol.">
        <title>The secreted proteins of Achlya hypogyna and Thraustotheca clavata identify the ancestral oomycete secretome and reveal gene acquisitions by horizontal gene transfer.</title>
        <authorList>
            <person name="Misner I."/>
            <person name="Blouin N."/>
            <person name="Leonard G."/>
            <person name="Richards T.A."/>
            <person name="Lane C.E."/>
        </authorList>
    </citation>
    <scope>NUCLEOTIDE SEQUENCE [LARGE SCALE GENOMIC DNA]</scope>
    <source>
        <strain evidence="13 14">ATCC 34112</strain>
    </source>
</reference>
<keyword evidence="4" id="KW-0554">One-carbon metabolism</keyword>
<name>A0A1W0AA91_9STRA</name>
<evidence type="ECO:0000313" key="14">
    <source>
        <dbReference type="Proteomes" id="UP000243217"/>
    </source>
</evidence>
<dbReference type="GO" id="GO:0005829">
    <property type="term" value="C:cytosol"/>
    <property type="evidence" value="ECO:0007669"/>
    <property type="project" value="TreeGrafter"/>
</dbReference>
<dbReference type="GO" id="GO:0004326">
    <property type="term" value="F:tetrahydrofolylpolyglutamate synthase activity"/>
    <property type="evidence" value="ECO:0007669"/>
    <property type="project" value="UniProtKB-EC"/>
</dbReference>
<dbReference type="Gene3D" id="3.40.1190.10">
    <property type="entry name" value="Mur-like, catalytic domain"/>
    <property type="match status" value="1"/>
</dbReference>
<accession>A0A1W0AA91</accession>
<evidence type="ECO:0000256" key="5">
    <source>
        <dbReference type="ARBA" id="ARBA00022598"/>
    </source>
</evidence>
<dbReference type="SMART" id="SM00248">
    <property type="entry name" value="ANK"/>
    <property type="match status" value="5"/>
</dbReference>
<dbReference type="GO" id="GO:0005524">
    <property type="term" value="F:ATP binding"/>
    <property type="evidence" value="ECO:0007669"/>
    <property type="project" value="UniProtKB-KW"/>
</dbReference>
<dbReference type="SUPFAM" id="SSF48403">
    <property type="entry name" value="Ankyrin repeat"/>
    <property type="match status" value="1"/>
</dbReference>
<dbReference type="GO" id="GO:0005739">
    <property type="term" value="C:mitochondrion"/>
    <property type="evidence" value="ECO:0007669"/>
    <property type="project" value="TreeGrafter"/>
</dbReference>
<keyword evidence="8" id="KW-0067">ATP-binding</keyword>
<gene>
    <name evidence="13" type="ORF">THRCLA_00768</name>
</gene>
<comment type="caution">
    <text evidence="13">The sequence shown here is derived from an EMBL/GenBank/DDBJ whole genome shotgun (WGS) entry which is preliminary data.</text>
</comment>
<dbReference type="InterPro" id="IPR018109">
    <property type="entry name" value="Folylpolyglutamate_synth_CS"/>
</dbReference>
<evidence type="ECO:0000256" key="2">
    <source>
        <dbReference type="ARBA" id="ARBA00008276"/>
    </source>
</evidence>
<dbReference type="InterPro" id="IPR001645">
    <property type="entry name" value="Folylpolyglutamate_synth"/>
</dbReference>
<dbReference type="Pfam" id="PF12796">
    <property type="entry name" value="Ank_2"/>
    <property type="match status" value="1"/>
</dbReference>
<dbReference type="PROSITE" id="PS01011">
    <property type="entry name" value="FOLYLPOLYGLU_SYNT_1"/>
    <property type="match status" value="1"/>
</dbReference>
<dbReference type="InterPro" id="IPR036770">
    <property type="entry name" value="Ankyrin_rpt-contain_sf"/>
</dbReference>
<dbReference type="STRING" id="74557.A0A1W0AA91"/>
<dbReference type="PANTHER" id="PTHR11136">
    <property type="entry name" value="FOLYLPOLYGLUTAMATE SYNTHASE-RELATED"/>
    <property type="match status" value="1"/>
</dbReference>